<evidence type="ECO:0000256" key="3">
    <source>
        <dbReference type="ARBA" id="ARBA00023125"/>
    </source>
</evidence>
<proteinExistence type="inferred from homology"/>
<evidence type="ECO:0000313" key="5">
    <source>
        <dbReference type="EMBL" id="MCL9819270.1"/>
    </source>
</evidence>
<protein>
    <submittedName>
        <fullName evidence="5">Restriction endonuclease subunit S</fullName>
    </submittedName>
</protein>
<comment type="caution">
    <text evidence="5">The sequence shown here is derived from an EMBL/GenBank/DDBJ whole genome shotgun (WGS) entry which is preliminary data.</text>
</comment>
<dbReference type="InterPro" id="IPR052021">
    <property type="entry name" value="Type-I_RS_S_subunit"/>
</dbReference>
<dbReference type="PANTHER" id="PTHR30408:SF12">
    <property type="entry name" value="TYPE I RESTRICTION ENZYME MJAVIII SPECIFICITY SUBUNIT"/>
    <property type="match status" value="1"/>
</dbReference>
<dbReference type="InterPro" id="IPR044946">
    <property type="entry name" value="Restrct_endonuc_typeI_TRD_sf"/>
</dbReference>
<dbReference type="PANTHER" id="PTHR30408">
    <property type="entry name" value="TYPE-1 RESTRICTION ENZYME ECOKI SPECIFICITY PROTEIN"/>
    <property type="match status" value="1"/>
</dbReference>
<evidence type="ECO:0000313" key="6">
    <source>
        <dbReference type="Proteomes" id="UP001057522"/>
    </source>
</evidence>
<dbReference type="Proteomes" id="UP001057522">
    <property type="component" value="Unassembled WGS sequence"/>
</dbReference>
<dbReference type="Gene3D" id="1.10.287.1120">
    <property type="entry name" value="Bipartite methylase S protein"/>
    <property type="match status" value="1"/>
</dbReference>
<keyword evidence="2" id="KW-0680">Restriction system</keyword>
<reference evidence="5" key="1">
    <citation type="submission" date="2022-06" db="EMBL/GenBank/DDBJ databases">
        <title>Helicobacter colisuis sp. nov.</title>
        <authorList>
            <person name="Papic B."/>
            <person name="Gruntar I."/>
        </authorList>
    </citation>
    <scope>NUCLEOTIDE SEQUENCE</scope>
    <source>
        <strain evidence="5">11154-15</strain>
    </source>
</reference>
<evidence type="ECO:0000256" key="2">
    <source>
        <dbReference type="ARBA" id="ARBA00022747"/>
    </source>
</evidence>
<name>A0ABT0TUC8_9HELI</name>
<dbReference type="InterPro" id="IPR000055">
    <property type="entry name" value="Restrct_endonuc_typeI_TRD"/>
</dbReference>
<evidence type="ECO:0000256" key="1">
    <source>
        <dbReference type="ARBA" id="ARBA00010923"/>
    </source>
</evidence>
<keyword evidence="5" id="KW-0378">Hydrolase</keyword>
<keyword evidence="5" id="KW-0255">Endonuclease</keyword>
<feature type="domain" description="Type I restriction modification DNA specificity" evidence="4">
    <location>
        <begin position="227"/>
        <end position="415"/>
    </location>
</feature>
<dbReference type="GO" id="GO:0004519">
    <property type="term" value="F:endonuclease activity"/>
    <property type="evidence" value="ECO:0007669"/>
    <property type="project" value="UniProtKB-KW"/>
</dbReference>
<dbReference type="EMBL" id="JAMOKX010000002">
    <property type="protein sequence ID" value="MCL9819270.1"/>
    <property type="molecule type" value="Genomic_DNA"/>
</dbReference>
<accession>A0ABT0TUC8</accession>
<comment type="similarity">
    <text evidence="1">Belongs to the type-I restriction system S methylase family.</text>
</comment>
<keyword evidence="6" id="KW-1185">Reference proteome</keyword>
<feature type="domain" description="Type I restriction modification DNA specificity" evidence="4">
    <location>
        <begin position="16"/>
        <end position="181"/>
    </location>
</feature>
<dbReference type="Pfam" id="PF01420">
    <property type="entry name" value="Methylase_S"/>
    <property type="match status" value="2"/>
</dbReference>
<evidence type="ECO:0000259" key="4">
    <source>
        <dbReference type="Pfam" id="PF01420"/>
    </source>
</evidence>
<organism evidence="5 6">
    <name type="scientific">Helicobacter colisuis</name>
    <dbReference type="NCBI Taxonomy" id="2949739"/>
    <lineage>
        <taxon>Bacteria</taxon>
        <taxon>Pseudomonadati</taxon>
        <taxon>Campylobacterota</taxon>
        <taxon>Epsilonproteobacteria</taxon>
        <taxon>Campylobacterales</taxon>
        <taxon>Helicobacteraceae</taxon>
        <taxon>Helicobacter</taxon>
    </lineage>
</organism>
<keyword evidence="3" id="KW-0238">DNA-binding</keyword>
<dbReference type="SUPFAM" id="SSF116734">
    <property type="entry name" value="DNA methylase specificity domain"/>
    <property type="match status" value="2"/>
</dbReference>
<keyword evidence="5" id="KW-0540">Nuclease</keyword>
<dbReference type="Gene3D" id="3.90.220.20">
    <property type="entry name" value="DNA methylase specificity domains"/>
    <property type="match status" value="2"/>
</dbReference>
<sequence>MRAFKDSGIEWLGEIPEHWEIKPLKAILNQRNEQNNNLELKTILSLVKDIGVIPYEEKGNIGNKSKDDLQGYKIARINDLVLNKMNAVIGSLGVSAYNGLVSPIYLVFYINNPNYLMGYYSYLFQIKSVQKFLRTFAYGIMEIRESIDYLDFKKMFLPTPPLEEQKRIADFLDSKCAQIDNFCEKKQKLITLLNEKKQSLINECVTKGLDTNVTFKDSGIEYLGEIPNHWEIKKLKMLFFLGNGLNITKADFIPCGIPCVNYGEIHSKYPCRLDLSIHRLPFVSKTHLANKPQSLLQKGDFVFADTSEDIEGSGNFTSIQSNTPIFAGYHTITLKPKNYKINSLYFSFLFDSVFTRNQIRKGVSGVKVFSITKSILKEAQCLIPPLKEQEQIAQFLDSKISKIDKIIEKTKKQIKLIKEYKNTLINQAICGRINL</sequence>
<dbReference type="RefSeq" id="WP_250603897.1">
    <property type="nucleotide sequence ID" value="NZ_JAMOKX010000002.1"/>
</dbReference>
<gene>
    <name evidence="5" type="ORF">NCR95_03650</name>
</gene>